<organism evidence="2 3">
    <name type="scientific">Mikania micrantha</name>
    <name type="common">bitter vine</name>
    <dbReference type="NCBI Taxonomy" id="192012"/>
    <lineage>
        <taxon>Eukaryota</taxon>
        <taxon>Viridiplantae</taxon>
        <taxon>Streptophyta</taxon>
        <taxon>Embryophyta</taxon>
        <taxon>Tracheophyta</taxon>
        <taxon>Spermatophyta</taxon>
        <taxon>Magnoliopsida</taxon>
        <taxon>eudicotyledons</taxon>
        <taxon>Gunneridae</taxon>
        <taxon>Pentapetalae</taxon>
        <taxon>asterids</taxon>
        <taxon>campanulids</taxon>
        <taxon>Asterales</taxon>
        <taxon>Asteraceae</taxon>
        <taxon>Asteroideae</taxon>
        <taxon>Heliantheae alliance</taxon>
        <taxon>Eupatorieae</taxon>
        <taxon>Mikania</taxon>
    </lineage>
</organism>
<name>A0A5N6NYD1_9ASTR</name>
<dbReference type="GO" id="GO:0003677">
    <property type="term" value="F:DNA binding"/>
    <property type="evidence" value="ECO:0007669"/>
    <property type="project" value="InterPro"/>
</dbReference>
<evidence type="ECO:0000259" key="1">
    <source>
        <dbReference type="PROSITE" id="PS51011"/>
    </source>
</evidence>
<dbReference type="CDD" id="cd16100">
    <property type="entry name" value="ARID"/>
    <property type="match status" value="1"/>
</dbReference>
<dbReference type="EMBL" id="SZYD01000008">
    <property type="protein sequence ID" value="KAD5508265.1"/>
    <property type="molecule type" value="Genomic_DNA"/>
</dbReference>
<evidence type="ECO:0000313" key="2">
    <source>
        <dbReference type="EMBL" id="KAD5508265.1"/>
    </source>
</evidence>
<reference evidence="2 3" key="1">
    <citation type="submission" date="2019-05" db="EMBL/GenBank/DDBJ databases">
        <title>Mikania micrantha, genome provides insights into the molecular mechanism of rapid growth.</title>
        <authorList>
            <person name="Liu B."/>
        </authorList>
    </citation>
    <scope>NUCLEOTIDE SEQUENCE [LARGE SCALE GENOMIC DNA]</scope>
    <source>
        <strain evidence="2">NLD-2019</strain>
        <tissue evidence="2">Leaf</tissue>
    </source>
</reference>
<dbReference type="AlphaFoldDB" id="A0A5N6NYD1"/>
<dbReference type="InterPro" id="IPR001606">
    <property type="entry name" value="ARID_dom"/>
</dbReference>
<gene>
    <name evidence="2" type="ORF">E3N88_15968</name>
</gene>
<sequence length="367" mass="41479">MVGEARFTGKGWPGALRLISWVGIRVINGFRDEAASHSSWVMRPRNCACVTVPVVGNGHGVAWFLKGKSGITLDDDKDESLAVTTVHSFLRMKDQSKSILGRPLFYSGIGAQDQRRISYRGKSFARNHYGSDNASDLGHGDCMPRIGHSGITRGLAKLELRNGSNRMGKAKQQPKFFMKHLMAKKAIKRARAFKHGFRQSSKGVSSKNEKGFDPNGWITFLDTLHIPNVESSKDYLRGELVKFVEWFYKEHFNQRDKKYPPKLPNGCEIELFDLYMYIDKDGGYEKASKNNKWGEIAIKLGFNESVATKDIEEEAEKTQVDDITLEIEDYKDINLQDEGFEDVVSVEDYDDIDDFILLDENTSVAAE</sequence>
<dbReference type="SUPFAM" id="SSF46774">
    <property type="entry name" value="ARID-like"/>
    <property type="match status" value="1"/>
</dbReference>
<feature type="domain" description="ARID" evidence="1">
    <location>
        <begin position="234"/>
        <end position="332"/>
    </location>
</feature>
<dbReference type="Gene3D" id="1.10.150.60">
    <property type="entry name" value="ARID DNA-binding domain"/>
    <property type="match status" value="1"/>
</dbReference>
<dbReference type="Proteomes" id="UP000326396">
    <property type="component" value="Linkage Group LG16"/>
</dbReference>
<dbReference type="OrthoDB" id="1818678at2759"/>
<proteinExistence type="predicted"/>
<evidence type="ECO:0000313" key="3">
    <source>
        <dbReference type="Proteomes" id="UP000326396"/>
    </source>
</evidence>
<comment type="caution">
    <text evidence="2">The sequence shown here is derived from an EMBL/GenBank/DDBJ whole genome shotgun (WGS) entry which is preliminary data.</text>
</comment>
<protein>
    <recommendedName>
        <fullName evidence="1">ARID domain-containing protein</fullName>
    </recommendedName>
</protein>
<dbReference type="PROSITE" id="PS51011">
    <property type="entry name" value="ARID"/>
    <property type="match status" value="1"/>
</dbReference>
<dbReference type="InterPro" id="IPR036431">
    <property type="entry name" value="ARID_dom_sf"/>
</dbReference>
<accession>A0A5N6NYD1</accession>
<keyword evidence="3" id="KW-1185">Reference proteome</keyword>
<dbReference type="Pfam" id="PF01388">
    <property type="entry name" value="ARID"/>
    <property type="match status" value="1"/>
</dbReference>